<reference evidence="1 2" key="2">
    <citation type="journal article" date="2013" name="Plant Cell Physiol.">
        <title>Rice Annotation Project Database (RAP-DB): an integrative and interactive database for rice genomics.</title>
        <authorList>
            <person name="Sakai H."/>
            <person name="Lee S.S."/>
            <person name="Tanaka T."/>
            <person name="Numa H."/>
            <person name="Kim J."/>
            <person name="Kawahara Y."/>
            <person name="Wakimoto H."/>
            <person name="Yang C.C."/>
            <person name="Iwamoto M."/>
            <person name="Abe T."/>
            <person name="Yamada Y."/>
            <person name="Muto A."/>
            <person name="Inokuchi H."/>
            <person name="Ikemura T."/>
            <person name="Matsumoto T."/>
            <person name="Sasaki T."/>
            <person name="Itoh T."/>
        </authorList>
    </citation>
    <scope>NUCLEOTIDE SEQUENCE [LARGE SCALE GENOMIC DNA]</scope>
    <source>
        <strain evidence="2">cv. Nipponbare</strain>
    </source>
</reference>
<evidence type="ECO:0000313" key="1">
    <source>
        <dbReference type="EMBL" id="BAS83694.1"/>
    </source>
</evidence>
<dbReference type="InParanoid" id="A0A0P0VWF3"/>
<dbReference type="EMBL" id="AP014959">
    <property type="protein sequence ID" value="BAS83694.1"/>
    <property type="molecule type" value="Genomic_DNA"/>
</dbReference>
<dbReference type="Proteomes" id="UP000059680">
    <property type="component" value="Chromosome 3"/>
</dbReference>
<evidence type="ECO:0000313" key="2">
    <source>
        <dbReference type="Proteomes" id="UP000059680"/>
    </source>
</evidence>
<sequence>GHGRSLSFAPPSDLVIKLGQLRPSNAGKDGKEWLLLEELQGQIARIQGSLEECEPWQSA</sequence>
<name>A0A0P0VWF3_ORYSJ</name>
<dbReference type="AlphaFoldDB" id="A0A0P0VWF3"/>
<organism evidence="1 2">
    <name type="scientific">Oryza sativa subsp. japonica</name>
    <name type="common">Rice</name>
    <dbReference type="NCBI Taxonomy" id="39947"/>
    <lineage>
        <taxon>Eukaryota</taxon>
        <taxon>Viridiplantae</taxon>
        <taxon>Streptophyta</taxon>
        <taxon>Embryophyta</taxon>
        <taxon>Tracheophyta</taxon>
        <taxon>Spermatophyta</taxon>
        <taxon>Magnoliopsida</taxon>
        <taxon>Liliopsida</taxon>
        <taxon>Poales</taxon>
        <taxon>Poaceae</taxon>
        <taxon>BOP clade</taxon>
        <taxon>Oryzoideae</taxon>
        <taxon>Oryzeae</taxon>
        <taxon>Oryzinae</taxon>
        <taxon>Oryza</taxon>
        <taxon>Oryza sativa</taxon>
    </lineage>
</organism>
<dbReference type="PaxDb" id="39947-A0A0P0VWF3"/>
<accession>A0A0P0VWF3</accession>
<dbReference type="SMR" id="A0A0P0VWF3"/>
<gene>
    <name evidence="1" type="ordered locus">Os03g0293850</name>
    <name evidence="1" type="ORF">OSNPB_030293850</name>
</gene>
<protein>
    <submittedName>
        <fullName evidence="1">Os03g0293850 protein</fullName>
    </submittedName>
</protein>
<feature type="non-terminal residue" evidence="1">
    <location>
        <position position="59"/>
    </location>
</feature>
<keyword evidence="2" id="KW-1185">Reference proteome</keyword>
<reference evidence="1 2" key="3">
    <citation type="journal article" date="2013" name="Rice">
        <title>Improvement of the Oryza sativa Nipponbare reference genome using next generation sequence and optical map data.</title>
        <authorList>
            <person name="Kawahara Y."/>
            <person name="de la Bastide M."/>
            <person name="Hamilton J.P."/>
            <person name="Kanamori H."/>
            <person name="McCombie W.R."/>
            <person name="Ouyang S."/>
            <person name="Schwartz D.C."/>
            <person name="Tanaka T."/>
            <person name="Wu J."/>
            <person name="Zhou S."/>
            <person name="Childs K.L."/>
            <person name="Davidson R.M."/>
            <person name="Lin H."/>
            <person name="Quesada-Ocampo L."/>
            <person name="Vaillancourt B."/>
            <person name="Sakai H."/>
            <person name="Lee S.S."/>
            <person name="Kim J."/>
            <person name="Numa H."/>
            <person name="Itoh T."/>
            <person name="Buell C.R."/>
            <person name="Matsumoto T."/>
        </authorList>
    </citation>
    <scope>NUCLEOTIDE SEQUENCE [LARGE SCALE GENOMIC DNA]</scope>
    <source>
        <strain evidence="2">cv. Nipponbare</strain>
    </source>
</reference>
<dbReference type="Gramene" id="Os03t0293850-01">
    <property type="protein sequence ID" value="Os03t0293850-01"/>
    <property type="gene ID" value="Os03g0293850"/>
</dbReference>
<reference evidence="2" key="1">
    <citation type="journal article" date="2005" name="Nature">
        <title>The map-based sequence of the rice genome.</title>
        <authorList>
            <consortium name="International rice genome sequencing project (IRGSP)"/>
            <person name="Matsumoto T."/>
            <person name="Wu J."/>
            <person name="Kanamori H."/>
            <person name="Katayose Y."/>
            <person name="Fujisawa M."/>
            <person name="Namiki N."/>
            <person name="Mizuno H."/>
            <person name="Yamamoto K."/>
            <person name="Antonio B.A."/>
            <person name="Baba T."/>
            <person name="Sakata K."/>
            <person name="Nagamura Y."/>
            <person name="Aoki H."/>
            <person name="Arikawa K."/>
            <person name="Arita K."/>
            <person name="Bito T."/>
            <person name="Chiden Y."/>
            <person name="Fujitsuka N."/>
            <person name="Fukunaka R."/>
            <person name="Hamada M."/>
            <person name="Harada C."/>
            <person name="Hayashi A."/>
            <person name="Hijishita S."/>
            <person name="Honda M."/>
            <person name="Hosokawa S."/>
            <person name="Ichikawa Y."/>
            <person name="Idonuma A."/>
            <person name="Iijima M."/>
            <person name="Ikeda M."/>
            <person name="Ikeno M."/>
            <person name="Ito K."/>
            <person name="Ito S."/>
            <person name="Ito T."/>
            <person name="Ito Y."/>
            <person name="Ito Y."/>
            <person name="Iwabuchi A."/>
            <person name="Kamiya K."/>
            <person name="Karasawa W."/>
            <person name="Kurita K."/>
            <person name="Katagiri S."/>
            <person name="Kikuta A."/>
            <person name="Kobayashi H."/>
            <person name="Kobayashi N."/>
            <person name="Machita K."/>
            <person name="Maehara T."/>
            <person name="Masukawa M."/>
            <person name="Mizubayashi T."/>
            <person name="Mukai Y."/>
            <person name="Nagasaki H."/>
            <person name="Nagata Y."/>
            <person name="Naito S."/>
            <person name="Nakashima M."/>
            <person name="Nakama Y."/>
            <person name="Nakamichi Y."/>
            <person name="Nakamura M."/>
            <person name="Meguro A."/>
            <person name="Negishi M."/>
            <person name="Ohta I."/>
            <person name="Ohta T."/>
            <person name="Okamoto M."/>
            <person name="Ono N."/>
            <person name="Saji S."/>
            <person name="Sakaguchi M."/>
            <person name="Sakai K."/>
            <person name="Shibata M."/>
            <person name="Shimokawa T."/>
            <person name="Song J."/>
            <person name="Takazaki Y."/>
            <person name="Terasawa K."/>
            <person name="Tsugane M."/>
            <person name="Tsuji K."/>
            <person name="Ueda S."/>
            <person name="Waki K."/>
            <person name="Yamagata H."/>
            <person name="Yamamoto M."/>
            <person name="Yamamoto S."/>
            <person name="Yamane H."/>
            <person name="Yoshiki S."/>
            <person name="Yoshihara R."/>
            <person name="Yukawa K."/>
            <person name="Zhong H."/>
            <person name="Yano M."/>
            <person name="Yuan Q."/>
            <person name="Ouyang S."/>
            <person name="Liu J."/>
            <person name="Jones K.M."/>
            <person name="Gansberger K."/>
            <person name="Moffat K."/>
            <person name="Hill J."/>
            <person name="Bera J."/>
            <person name="Fadrosh D."/>
            <person name="Jin S."/>
            <person name="Johri S."/>
            <person name="Kim M."/>
            <person name="Overton L."/>
            <person name="Reardon M."/>
            <person name="Tsitrin T."/>
            <person name="Vuong H."/>
            <person name="Weaver B."/>
            <person name="Ciecko A."/>
            <person name="Tallon L."/>
            <person name="Jackson J."/>
            <person name="Pai G."/>
            <person name="Aken S.V."/>
            <person name="Utterback T."/>
            <person name="Reidmuller S."/>
            <person name="Feldblyum T."/>
            <person name="Hsiao J."/>
            <person name="Zismann V."/>
            <person name="Iobst S."/>
            <person name="de Vazeille A.R."/>
            <person name="Buell C.R."/>
            <person name="Ying K."/>
            <person name="Li Y."/>
            <person name="Lu T."/>
            <person name="Huang Y."/>
            <person name="Zhao Q."/>
            <person name="Feng Q."/>
            <person name="Zhang L."/>
            <person name="Zhu J."/>
            <person name="Weng Q."/>
            <person name="Mu J."/>
            <person name="Lu Y."/>
            <person name="Fan D."/>
            <person name="Liu Y."/>
            <person name="Guan J."/>
            <person name="Zhang Y."/>
            <person name="Yu S."/>
            <person name="Liu X."/>
            <person name="Zhang Y."/>
            <person name="Hong G."/>
            <person name="Han B."/>
            <person name="Choisne N."/>
            <person name="Demange N."/>
            <person name="Orjeda G."/>
            <person name="Samain S."/>
            <person name="Cattolico L."/>
            <person name="Pelletier E."/>
            <person name="Couloux A."/>
            <person name="Segurens B."/>
            <person name="Wincker P."/>
            <person name="D'Hont A."/>
            <person name="Scarpelli C."/>
            <person name="Weissenbach J."/>
            <person name="Salanoubat M."/>
            <person name="Quetier F."/>
            <person name="Yu Y."/>
            <person name="Kim H.R."/>
            <person name="Rambo T."/>
            <person name="Currie J."/>
            <person name="Collura K."/>
            <person name="Luo M."/>
            <person name="Yang T."/>
            <person name="Ammiraju J.S.S."/>
            <person name="Engler F."/>
            <person name="Soderlund C."/>
            <person name="Wing R.A."/>
            <person name="Palmer L.E."/>
            <person name="de la Bastide M."/>
            <person name="Spiegel L."/>
            <person name="Nascimento L."/>
            <person name="Zutavern T."/>
            <person name="O'Shaughnessy A."/>
            <person name="Dike S."/>
            <person name="Dedhia N."/>
            <person name="Preston R."/>
            <person name="Balija V."/>
            <person name="McCombie W.R."/>
            <person name="Chow T."/>
            <person name="Chen H."/>
            <person name="Chung M."/>
            <person name="Chen C."/>
            <person name="Shaw J."/>
            <person name="Wu H."/>
            <person name="Hsiao K."/>
            <person name="Chao Y."/>
            <person name="Chu M."/>
            <person name="Cheng C."/>
            <person name="Hour A."/>
            <person name="Lee P."/>
            <person name="Lin S."/>
            <person name="Lin Y."/>
            <person name="Liou J."/>
            <person name="Liu S."/>
            <person name="Hsing Y."/>
            <person name="Raghuvanshi S."/>
            <person name="Mohanty A."/>
            <person name="Bharti A.K."/>
            <person name="Gaur A."/>
            <person name="Gupta V."/>
            <person name="Kumar D."/>
            <person name="Ravi V."/>
            <person name="Vij S."/>
            <person name="Kapur A."/>
            <person name="Khurana P."/>
            <person name="Khurana P."/>
            <person name="Khurana J.P."/>
            <person name="Tyagi A.K."/>
            <person name="Gaikwad K."/>
            <person name="Singh A."/>
            <person name="Dalal V."/>
            <person name="Srivastava S."/>
            <person name="Dixit A."/>
            <person name="Pal A.K."/>
            <person name="Ghazi I.A."/>
            <person name="Yadav M."/>
            <person name="Pandit A."/>
            <person name="Bhargava A."/>
            <person name="Sureshbabu K."/>
            <person name="Batra K."/>
            <person name="Sharma T.R."/>
            <person name="Mohapatra T."/>
            <person name="Singh N.K."/>
            <person name="Messing J."/>
            <person name="Nelson A.B."/>
            <person name="Fuks G."/>
            <person name="Kavchok S."/>
            <person name="Keizer G."/>
            <person name="Linton E."/>
            <person name="Llaca V."/>
            <person name="Song R."/>
            <person name="Tanyolac B."/>
            <person name="Young S."/>
            <person name="Ho-Il K."/>
            <person name="Hahn J.H."/>
            <person name="Sangsakoo G."/>
            <person name="Vanavichit A."/>
            <person name="de Mattos Luiz.A.T."/>
            <person name="Zimmer P.D."/>
            <person name="Malone G."/>
            <person name="Dellagostin O."/>
            <person name="de Oliveira A.C."/>
            <person name="Bevan M."/>
            <person name="Bancroft I."/>
            <person name="Minx P."/>
            <person name="Cordum H."/>
            <person name="Wilson R."/>
            <person name="Cheng Z."/>
            <person name="Jin W."/>
            <person name="Jiang J."/>
            <person name="Leong S.A."/>
            <person name="Iwama H."/>
            <person name="Gojobori T."/>
            <person name="Itoh T."/>
            <person name="Niimura Y."/>
            <person name="Fujii Y."/>
            <person name="Habara T."/>
            <person name="Sakai H."/>
            <person name="Sato Y."/>
            <person name="Wilson G."/>
            <person name="Kumar K."/>
            <person name="McCouch S."/>
            <person name="Juretic N."/>
            <person name="Hoen D."/>
            <person name="Wright S."/>
            <person name="Bruskiewich R."/>
            <person name="Bureau T."/>
            <person name="Miyao A."/>
            <person name="Hirochika H."/>
            <person name="Nishikawa T."/>
            <person name="Kadowaki K."/>
            <person name="Sugiura M."/>
            <person name="Burr B."/>
            <person name="Sasaki T."/>
        </authorList>
    </citation>
    <scope>NUCLEOTIDE SEQUENCE [LARGE SCALE GENOMIC DNA]</scope>
    <source>
        <strain evidence="2">cv. Nipponbare</strain>
    </source>
</reference>
<proteinExistence type="predicted"/>